<keyword evidence="2" id="KW-1185">Reference proteome</keyword>
<dbReference type="Proteomes" id="UP000198362">
    <property type="component" value="Unassembled WGS sequence"/>
</dbReference>
<proteinExistence type="predicted"/>
<dbReference type="EMBL" id="FZPH01000002">
    <property type="protein sequence ID" value="SNS88453.1"/>
    <property type="molecule type" value="Genomic_DNA"/>
</dbReference>
<name>A0A239I5U0_9ACTN</name>
<dbReference type="RefSeq" id="WP_089245086.1">
    <property type="nucleotide sequence ID" value="NZ_FZPH01000002.1"/>
</dbReference>
<evidence type="ECO:0000313" key="2">
    <source>
        <dbReference type="Proteomes" id="UP000198362"/>
    </source>
</evidence>
<evidence type="ECO:0000313" key="1">
    <source>
        <dbReference type="EMBL" id="SNS88453.1"/>
    </source>
</evidence>
<sequence length="65" mass="6890">MRSYGQYCPIALAAEVLAERWIEVDGLVTTDTATLVRWYAGEATLDPARWPARAGCVSSCGVGGG</sequence>
<dbReference type="AlphaFoldDB" id="A0A239I5U0"/>
<gene>
    <name evidence="1" type="ORF">SAMN05421812_102207</name>
</gene>
<accession>A0A239I5U0</accession>
<organism evidence="1 2">
    <name type="scientific">Asanoa hainanensis</name>
    <dbReference type="NCBI Taxonomy" id="560556"/>
    <lineage>
        <taxon>Bacteria</taxon>
        <taxon>Bacillati</taxon>
        <taxon>Actinomycetota</taxon>
        <taxon>Actinomycetes</taxon>
        <taxon>Micromonosporales</taxon>
        <taxon>Micromonosporaceae</taxon>
        <taxon>Asanoa</taxon>
    </lineage>
</organism>
<protein>
    <submittedName>
        <fullName evidence="1">Uncharacterized protein</fullName>
    </submittedName>
</protein>
<reference evidence="1 2" key="1">
    <citation type="submission" date="2017-06" db="EMBL/GenBank/DDBJ databases">
        <authorList>
            <person name="Kim H.J."/>
            <person name="Triplett B.A."/>
        </authorList>
    </citation>
    <scope>NUCLEOTIDE SEQUENCE [LARGE SCALE GENOMIC DNA]</scope>
    <source>
        <strain evidence="1 2">CGMCC 4.5593</strain>
    </source>
</reference>